<dbReference type="OrthoDB" id="6522401at2"/>
<dbReference type="PROSITE" id="PS51257">
    <property type="entry name" value="PROKAR_LIPOPROTEIN"/>
    <property type="match status" value="1"/>
</dbReference>
<evidence type="ECO:0000313" key="1">
    <source>
        <dbReference type="EMBL" id="EXU73651.1"/>
    </source>
</evidence>
<accession>A0A014LVR0</accession>
<gene>
    <name evidence="1" type="ORF">BG55_22305</name>
</gene>
<dbReference type="AlphaFoldDB" id="A0A014LVR0"/>
<dbReference type="RefSeq" id="WP_034941659.1">
    <property type="nucleotide sequence ID" value="NZ_JBHLYB010000363.1"/>
</dbReference>
<comment type="caution">
    <text evidence="1">The sequence shown here is derived from an EMBL/GenBank/DDBJ whole genome shotgun (WGS) entry which is preliminary data.</text>
</comment>
<protein>
    <recommendedName>
        <fullName evidence="3">Lipoprotein</fullName>
    </recommendedName>
</protein>
<name>A0A014LVR0_9GAMM</name>
<sequence length="64" mass="7040">MKYVLVAVTAFLLSGCVEKNVVPQKEPIPSLDYQHCLDARHEGGGEGISRECGQLQHDIEQTSN</sequence>
<dbReference type="STRING" id="69222.BG55_22305"/>
<keyword evidence="2" id="KW-1185">Reference proteome</keyword>
<dbReference type="EMBL" id="JFHN01000075">
    <property type="protein sequence ID" value="EXU73651.1"/>
    <property type="molecule type" value="Genomic_DNA"/>
</dbReference>
<proteinExistence type="predicted"/>
<reference evidence="1 2" key="1">
    <citation type="submission" date="2014-02" db="EMBL/GenBank/DDBJ databases">
        <title>Draft genome of Erwinia mallotivora strain BT-MARDI, a papaya dieback pathogen.</title>
        <authorList>
            <person name="Redzuan R."/>
            <person name="Abu Bakar N."/>
            <person name="Badrun R."/>
            <person name="Mohd Raih M.F."/>
            <person name="Rozano L."/>
            <person name="Mat Amin N."/>
        </authorList>
    </citation>
    <scope>NUCLEOTIDE SEQUENCE [LARGE SCALE GENOMIC DNA]</scope>
    <source>
        <strain evidence="1 2">BT-MARDI</strain>
    </source>
</reference>
<dbReference type="Proteomes" id="UP000019918">
    <property type="component" value="Unassembled WGS sequence"/>
</dbReference>
<evidence type="ECO:0008006" key="3">
    <source>
        <dbReference type="Google" id="ProtNLM"/>
    </source>
</evidence>
<organism evidence="1 2">
    <name type="scientific">Erwinia mallotivora</name>
    <dbReference type="NCBI Taxonomy" id="69222"/>
    <lineage>
        <taxon>Bacteria</taxon>
        <taxon>Pseudomonadati</taxon>
        <taxon>Pseudomonadota</taxon>
        <taxon>Gammaproteobacteria</taxon>
        <taxon>Enterobacterales</taxon>
        <taxon>Erwiniaceae</taxon>
        <taxon>Erwinia</taxon>
    </lineage>
</organism>
<evidence type="ECO:0000313" key="2">
    <source>
        <dbReference type="Proteomes" id="UP000019918"/>
    </source>
</evidence>
<dbReference type="PATRIC" id="fig|69222.5.peg.4554"/>